<evidence type="ECO:0000256" key="5">
    <source>
        <dbReference type="ARBA" id="ARBA00022777"/>
    </source>
</evidence>
<dbReference type="CDD" id="cd00082">
    <property type="entry name" value="HisKA"/>
    <property type="match status" value="1"/>
</dbReference>
<name>A0ABT5K8R8_9BURK</name>
<evidence type="ECO:0000313" key="9">
    <source>
        <dbReference type="EMBL" id="MDC8770283.1"/>
    </source>
</evidence>
<feature type="transmembrane region" description="Helical" evidence="7">
    <location>
        <begin position="81"/>
        <end position="105"/>
    </location>
</feature>
<dbReference type="SUPFAM" id="SSF55874">
    <property type="entry name" value="ATPase domain of HSP90 chaperone/DNA topoisomerase II/histidine kinase"/>
    <property type="match status" value="1"/>
</dbReference>
<dbReference type="GO" id="GO:0016301">
    <property type="term" value="F:kinase activity"/>
    <property type="evidence" value="ECO:0007669"/>
    <property type="project" value="UniProtKB-KW"/>
</dbReference>
<comment type="caution">
    <text evidence="9">The sequence shown here is derived from an EMBL/GenBank/DDBJ whole genome shotgun (WGS) entry which is preliminary data.</text>
</comment>
<keyword evidence="5 9" id="KW-0418">Kinase</keyword>
<evidence type="ECO:0000313" key="10">
    <source>
        <dbReference type="Proteomes" id="UP001221189"/>
    </source>
</evidence>
<evidence type="ECO:0000256" key="2">
    <source>
        <dbReference type="ARBA" id="ARBA00012438"/>
    </source>
</evidence>
<feature type="transmembrane region" description="Helical" evidence="7">
    <location>
        <begin position="21"/>
        <end position="42"/>
    </location>
</feature>
<evidence type="ECO:0000256" key="4">
    <source>
        <dbReference type="ARBA" id="ARBA00022679"/>
    </source>
</evidence>
<dbReference type="Pfam" id="PF02518">
    <property type="entry name" value="HATPase_c"/>
    <property type="match status" value="1"/>
</dbReference>
<dbReference type="SMART" id="SM00388">
    <property type="entry name" value="HisKA"/>
    <property type="match status" value="1"/>
</dbReference>
<dbReference type="InterPro" id="IPR004358">
    <property type="entry name" value="Sig_transdc_His_kin-like_C"/>
</dbReference>
<evidence type="ECO:0000256" key="6">
    <source>
        <dbReference type="ARBA" id="ARBA00023012"/>
    </source>
</evidence>
<dbReference type="EC" id="2.7.13.3" evidence="2"/>
<keyword evidence="7" id="KW-1133">Transmembrane helix</keyword>
<dbReference type="InterPro" id="IPR036890">
    <property type="entry name" value="HATPase_C_sf"/>
</dbReference>
<dbReference type="InterPro" id="IPR005467">
    <property type="entry name" value="His_kinase_dom"/>
</dbReference>
<comment type="catalytic activity">
    <reaction evidence="1">
        <text>ATP + protein L-histidine = ADP + protein N-phospho-L-histidine.</text>
        <dbReference type="EC" id="2.7.13.3"/>
    </reaction>
</comment>
<evidence type="ECO:0000256" key="1">
    <source>
        <dbReference type="ARBA" id="ARBA00000085"/>
    </source>
</evidence>
<dbReference type="EMBL" id="JAQQXT010000001">
    <property type="protein sequence ID" value="MDC8770283.1"/>
    <property type="molecule type" value="Genomic_DNA"/>
</dbReference>
<dbReference type="Pfam" id="PF00512">
    <property type="entry name" value="HisKA"/>
    <property type="match status" value="1"/>
</dbReference>
<keyword evidence="4" id="KW-0808">Transferase</keyword>
<dbReference type="SUPFAM" id="SSF47384">
    <property type="entry name" value="Homodimeric domain of signal transducing histidine kinase"/>
    <property type="match status" value="1"/>
</dbReference>
<dbReference type="PROSITE" id="PS50109">
    <property type="entry name" value="HIS_KIN"/>
    <property type="match status" value="1"/>
</dbReference>
<evidence type="ECO:0000256" key="7">
    <source>
        <dbReference type="SAM" id="Phobius"/>
    </source>
</evidence>
<dbReference type="SMART" id="SM00387">
    <property type="entry name" value="HATPase_c"/>
    <property type="match status" value="1"/>
</dbReference>
<dbReference type="Gene3D" id="1.10.287.130">
    <property type="match status" value="1"/>
</dbReference>
<dbReference type="Gene3D" id="3.30.565.10">
    <property type="entry name" value="Histidine kinase-like ATPase, C-terminal domain"/>
    <property type="match status" value="1"/>
</dbReference>
<dbReference type="CDD" id="cd00075">
    <property type="entry name" value="HATPase"/>
    <property type="match status" value="1"/>
</dbReference>
<evidence type="ECO:0000259" key="8">
    <source>
        <dbReference type="PROSITE" id="PS50109"/>
    </source>
</evidence>
<dbReference type="InterPro" id="IPR050736">
    <property type="entry name" value="Sensor_HK_Regulatory"/>
</dbReference>
<proteinExistence type="predicted"/>
<feature type="domain" description="Histidine kinase" evidence="8">
    <location>
        <begin position="223"/>
        <end position="440"/>
    </location>
</feature>
<dbReference type="InterPro" id="IPR003661">
    <property type="entry name" value="HisK_dim/P_dom"/>
</dbReference>
<dbReference type="PANTHER" id="PTHR43711">
    <property type="entry name" value="TWO-COMPONENT HISTIDINE KINASE"/>
    <property type="match status" value="1"/>
</dbReference>
<organism evidence="9 10">
    <name type="scientific">Roseateles albus</name>
    <dbReference type="NCBI Taxonomy" id="2987525"/>
    <lineage>
        <taxon>Bacteria</taxon>
        <taxon>Pseudomonadati</taxon>
        <taxon>Pseudomonadota</taxon>
        <taxon>Betaproteobacteria</taxon>
        <taxon>Burkholderiales</taxon>
        <taxon>Sphaerotilaceae</taxon>
        <taxon>Roseateles</taxon>
    </lineage>
</organism>
<keyword evidence="6" id="KW-0902">Two-component regulatory system</keyword>
<feature type="transmembrane region" description="Helical" evidence="7">
    <location>
        <begin position="138"/>
        <end position="156"/>
    </location>
</feature>
<dbReference type="PANTHER" id="PTHR43711:SF1">
    <property type="entry name" value="HISTIDINE KINASE 1"/>
    <property type="match status" value="1"/>
</dbReference>
<keyword evidence="7" id="KW-0472">Membrane</keyword>
<accession>A0ABT5K8R8</accession>
<evidence type="ECO:0000256" key="3">
    <source>
        <dbReference type="ARBA" id="ARBA00022553"/>
    </source>
</evidence>
<dbReference type="RefSeq" id="WP_273598747.1">
    <property type="nucleotide sequence ID" value="NZ_JAQQXT010000001.1"/>
</dbReference>
<dbReference type="InterPro" id="IPR036097">
    <property type="entry name" value="HisK_dim/P_sf"/>
</dbReference>
<keyword evidence="3" id="KW-0597">Phosphoprotein</keyword>
<dbReference type="Proteomes" id="UP001221189">
    <property type="component" value="Unassembled WGS sequence"/>
</dbReference>
<keyword evidence="7" id="KW-0812">Transmembrane</keyword>
<gene>
    <name evidence="9" type="ORF">PRZ03_01780</name>
</gene>
<dbReference type="PRINTS" id="PR00344">
    <property type="entry name" value="BCTRLSENSOR"/>
</dbReference>
<protein>
    <recommendedName>
        <fullName evidence="2">histidine kinase</fullName>
        <ecNumber evidence="2">2.7.13.3</ecNumber>
    </recommendedName>
</protein>
<feature type="transmembrane region" description="Helical" evidence="7">
    <location>
        <begin position="48"/>
        <end position="69"/>
    </location>
</feature>
<feature type="transmembrane region" description="Helical" evidence="7">
    <location>
        <begin position="111"/>
        <end position="131"/>
    </location>
</feature>
<dbReference type="InterPro" id="IPR003594">
    <property type="entry name" value="HATPase_dom"/>
</dbReference>
<sequence>MSIPARAYEEKAFALYFAYEIPFPYVGVTLMALTCVGLMYGHVPTLHIAIWFVVGGLLSLLREVFVWRMKPRLEKGEGYRAILWGFTLSSFLTGATWGAFTWMYFDASRPLSLLMAGSVVAGLAGGAVAPVSIFLPAFYAAVLPTVLPFVVLLALAGGGEHYTLAGLTLVFLASTSGYAHVTNRLHRESMRLRFENQQLIEDLGERRAAAENASQAKSLFLAGVSHDLKQPIRALGLYLGVLSQTQSQDCASTVATVAPKMANALGELHGQVTRLLELSRLESGALQLQMGWVELPQLFADLHALFEAQVSSKGICLRFAAVDGLHRTAVWVDKKMLESILQNLISNAIKHTAAGSVYVGVRLRTGYPLARQLCLEVRDSGSGIALEQQKHLFDAYRSFDDRKASESHGLGLAIAKAQATYLGCDIALQSKMGKGSTFTLCGLQTSPV</sequence>
<reference evidence="9 10" key="1">
    <citation type="submission" date="2022-10" db="EMBL/GenBank/DDBJ databases">
        <title>Paucibacter sp. hw1 Genome sequencing.</title>
        <authorList>
            <person name="Park S."/>
        </authorList>
    </citation>
    <scope>NUCLEOTIDE SEQUENCE [LARGE SCALE GENOMIC DNA]</scope>
    <source>
        <strain evidence="10">hw1</strain>
    </source>
</reference>
<keyword evidence="10" id="KW-1185">Reference proteome</keyword>